<dbReference type="GO" id="GO:0005886">
    <property type="term" value="C:plasma membrane"/>
    <property type="evidence" value="ECO:0007669"/>
    <property type="project" value="TreeGrafter"/>
</dbReference>
<feature type="transmembrane region" description="Helical" evidence="5">
    <location>
        <begin position="445"/>
        <end position="465"/>
    </location>
</feature>
<dbReference type="Proteomes" id="UP000682202">
    <property type="component" value="Chromosome"/>
</dbReference>
<feature type="transmembrane region" description="Helical" evidence="5">
    <location>
        <begin position="386"/>
        <end position="407"/>
    </location>
</feature>
<feature type="transmembrane region" description="Helical" evidence="5">
    <location>
        <begin position="356"/>
        <end position="379"/>
    </location>
</feature>
<dbReference type="KEGG" id="mspg:F6B93_17005"/>
<feature type="transmembrane region" description="Helical" evidence="5">
    <location>
        <begin position="167"/>
        <end position="187"/>
    </location>
</feature>
<organism evidence="6 7">
    <name type="scientific">Mycobacterium spongiae</name>
    <dbReference type="NCBI Taxonomy" id="886343"/>
    <lineage>
        <taxon>Bacteria</taxon>
        <taxon>Bacillati</taxon>
        <taxon>Actinomycetota</taxon>
        <taxon>Actinomycetes</taxon>
        <taxon>Mycobacteriales</taxon>
        <taxon>Mycobacteriaceae</taxon>
        <taxon>Mycobacterium</taxon>
    </lineage>
</organism>
<evidence type="ECO:0000256" key="1">
    <source>
        <dbReference type="ARBA" id="ARBA00004141"/>
    </source>
</evidence>
<feature type="transmembrane region" description="Helical" evidence="5">
    <location>
        <begin position="85"/>
        <end position="110"/>
    </location>
</feature>
<dbReference type="PANTHER" id="PTHR43652">
    <property type="entry name" value="BASIC AMINO ACID ANTIPORTER YFCC-RELATED"/>
    <property type="match status" value="1"/>
</dbReference>
<dbReference type="PANTHER" id="PTHR43652:SF2">
    <property type="entry name" value="BASIC AMINO ACID ANTIPORTER YFCC-RELATED"/>
    <property type="match status" value="1"/>
</dbReference>
<evidence type="ECO:0000313" key="7">
    <source>
        <dbReference type="Proteomes" id="UP000682202"/>
    </source>
</evidence>
<reference evidence="6" key="1">
    <citation type="submission" date="2019-12" db="EMBL/GenBank/DDBJ databases">
        <title>Mycobacterium spongiae sp. nov.</title>
        <authorList>
            <person name="Stinear T."/>
        </authorList>
    </citation>
    <scope>NUCLEOTIDE SEQUENCE</scope>
    <source>
        <strain evidence="6">FSD4b-SM</strain>
    </source>
</reference>
<dbReference type="EMBL" id="CP046600">
    <property type="protein sequence ID" value="QUR69892.1"/>
    <property type="molecule type" value="Genomic_DNA"/>
</dbReference>
<feature type="transmembrane region" description="Helical" evidence="5">
    <location>
        <begin position="317"/>
        <end position="336"/>
    </location>
</feature>
<keyword evidence="3 5" id="KW-1133">Transmembrane helix</keyword>
<comment type="subcellular location">
    <subcellularLocation>
        <location evidence="1">Membrane</location>
        <topology evidence="1">Multi-pass membrane protein</topology>
    </subcellularLocation>
</comment>
<feature type="transmembrane region" description="Helical" evidence="5">
    <location>
        <begin position="34"/>
        <end position="51"/>
    </location>
</feature>
<feature type="transmembrane region" description="Helical" evidence="5">
    <location>
        <begin position="291"/>
        <end position="308"/>
    </location>
</feature>
<dbReference type="InterPro" id="IPR001898">
    <property type="entry name" value="SLC13A/DASS"/>
</dbReference>
<name>A0A975K216_9MYCO</name>
<feature type="transmembrane region" description="Helical" evidence="5">
    <location>
        <begin position="58"/>
        <end position="79"/>
    </location>
</feature>
<proteinExistence type="predicted"/>
<evidence type="ECO:0000256" key="4">
    <source>
        <dbReference type="ARBA" id="ARBA00023136"/>
    </source>
</evidence>
<evidence type="ECO:0000313" key="6">
    <source>
        <dbReference type="EMBL" id="QUR69892.1"/>
    </source>
</evidence>
<feature type="transmembrane region" description="Helical" evidence="5">
    <location>
        <begin position="207"/>
        <end position="233"/>
    </location>
</feature>
<dbReference type="GO" id="GO:0022857">
    <property type="term" value="F:transmembrane transporter activity"/>
    <property type="evidence" value="ECO:0007669"/>
    <property type="project" value="InterPro"/>
</dbReference>
<dbReference type="Pfam" id="PF00939">
    <property type="entry name" value="Na_sulph_symp"/>
    <property type="match status" value="1"/>
</dbReference>
<accession>A0A975K216</accession>
<sequence>MSRYARHAGSLMVALAALSGIVHSCMSGGLSVRGATTLVVFLATVWMWIATPIKDSHVALGAVAVLAVAGAIDVGDVTAVVGQDLIWLLIGAFIIATAVTATGLPARYAARLLAMARTPRQLVHLVTAALIVATFAVPATSGRAVLALPVFGGLAAALSDRKQLTRCLAMLIPTVILLSAIASPIGAGAHLVTNHILGETVGQSISFLQWLAAGLPLAVVWSHLAAEVILMLFTSAPDRRTRLSVPATALTCDESTTPGARLDGPQRRVVGLLAMVIIGWCTGPIHHIAAAVIAVVGALITVAPRFGTTSVSDALKAVPWSLLTFMAATLALGTAVTDSGAAEWLARAAFSPCNLLGSWATSGFVIILVVVSIGAHLVLQSRSARSAVLIPIVVTIAPMAGIAPVAAAFISTAAAGFCLTLTSSAKPVAMFAATDDFPGYTSRDLLRLSAALAPLSAILLALFAFDVWPLLGLSLYL</sequence>
<keyword evidence="7" id="KW-1185">Reference proteome</keyword>
<feature type="transmembrane region" description="Helical" evidence="5">
    <location>
        <begin position="122"/>
        <end position="138"/>
    </location>
</feature>
<evidence type="ECO:0000256" key="2">
    <source>
        <dbReference type="ARBA" id="ARBA00022692"/>
    </source>
</evidence>
<gene>
    <name evidence="6" type="ORF">F6B93_17005</name>
</gene>
<keyword evidence="2 5" id="KW-0812">Transmembrane</keyword>
<dbReference type="InterPro" id="IPR051679">
    <property type="entry name" value="DASS-Related_Transporters"/>
</dbReference>
<evidence type="ECO:0000256" key="3">
    <source>
        <dbReference type="ARBA" id="ARBA00022989"/>
    </source>
</evidence>
<keyword evidence="4 5" id="KW-0472">Membrane</keyword>
<dbReference type="AlphaFoldDB" id="A0A975K216"/>
<protein>
    <submittedName>
        <fullName evidence="6">SLC13 family permease</fullName>
    </submittedName>
</protein>
<evidence type="ECO:0000256" key="5">
    <source>
        <dbReference type="SAM" id="Phobius"/>
    </source>
</evidence>